<keyword evidence="4 13" id="KW-0420">Kringle</keyword>
<dbReference type="PANTHER" id="PTHR11690:SF300">
    <property type="entry name" value="PICKPOCKET PROTEIN 19"/>
    <property type="match status" value="1"/>
</dbReference>
<reference evidence="21" key="1">
    <citation type="submission" date="2012-12" db="EMBL/GenBank/DDBJ databases">
        <authorList>
            <person name="Hellsten U."/>
            <person name="Grimwood J."/>
            <person name="Chapman J.A."/>
            <person name="Shapiro H."/>
            <person name="Aerts A."/>
            <person name="Otillar R.P."/>
            <person name="Terry A.Y."/>
            <person name="Boore J.L."/>
            <person name="Simakov O."/>
            <person name="Marletaz F."/>
            <person name="Cho S.-J."/>
            <person name="Edsinger-Gonzales E."/>
            <person name="Havlak P."/>
            <person name="Kuo D.-H."/>
            <person name="Larsson T."/>
            <person name="Lv J."/>
            <person name="Arendt D."/>
            <person name="Savage R."/>
            <person name="Osoegawa K."/>
            <person name="de Jong P."/>
            <person name="Lindberg D.R."/>
            <person name="Seaver E.C."/>
            <person name="Weisblat D.A."/>
            <person name="Putnam N.H."/>
            <person name="Grigoriev I.V."/>
            <person name="Rokhsar D.S."/>
        </authorList>
    </citation>
    <scope>NUCLEOTIDE SEQUENCE</scope>
    <source>
        <strain evidence="21">I ESC-2004</strain>
    </source>
</reference>
<dbReference type="Pfam" id="PF00051">
    <property type="entry name" value="Kringle"/>
    <property type="match status" value="1"/>
</dbReference>
<keyword evidence="6 15" id="KW-1133">Transmembrane helix</keyword>
<keyword evidence="8 14" id="KW-0406">Ion transport</keyword>
<dbReference type="HOGENOM" id="CLU_230267_0_0_1"/>
<keyword evidence="9 15" id="KW-0472">Membrane</keyword>
<evidence type="ECO:0000256" key="12">
    <source>
        <dbReference type="ARBA" id="ARBA00023303"/>
    </source>
</evidence>
<keyword evidence="12 14" id="KW-0407">Ion channel</keyword>
<evidence type="ECO:0000313" key="19">
    <source>
        <dbReference type="EMBL" id="ELT89533.1"/>
    </source>
</evidence>
<dbReference type="GO" id="GO:0015280">
    <property type="term" value="F:ligand-gated sodium channel activity"/>
    <property type="evidence" value="ECO:0007669"/>
    <property type="project" value="TreeGrafter"/>
</dbReference>
<dbReference type="EMBL" id="AMQN01014807">
    <property type="status" value="NOT_ANNOTATED_CDS"/>
    <property type="molecule type" value="Genomic_DNA"/>
</dbReference>
<feature type="disulfide bond" evidence="13">
    <location>
        <begin position="432"/>
        <end position="455"/>
    </location>
</feature>
<dbReference type="PROSITE" id="PS50060">
    <property type="entry name" value="MAM_2"/>
    <property type="match status" value="1"/>
</dbReference>
<dbReference type="Pfam" id="PF00431">
    <property type="entry name" value="CUB"/>
    <property type="match status" value="1"/>
</dbReference>
<comment type="similarity">
    <text evidence="14">Belongs to the amiloride-sensitive sodium channel (TC 1.A.6) family.</text>
</comment>
<organism evidence="19">
    <name type="scientific">Capitella teleta</name>
    <name type="common">Polychaete worm</name>
    <dbReference type="NCBI Taxonomy" id="283909"/>
    <lineage>
        <taxon>Eukaryota</taxon>
        <taxon>Metazoa</taxon>
        <taxon>Spiralia</taxon>
        <taxon>Lophotrochozoa</taxon>
        <taxon>Annelida</taxon>
        <taxon>Polychaeta</taxon>
        <taxon>Sedentaria</taxon>
        <taxon>Scolecida</taxon>
        <taxon>Capitellidae</taxon>
        <taxon>Capitella</taxon>
    </lineage>
</organism>
<dbReference type="SMART" id="SM00042">
    <property type="entry name" value="CUB"/>
    <property type="match status" value="1"/>
</dbReference>
<dbReference type="Pfam" id="PF00858">
    <property type="entry name" value="ASC"/>
    <property type="match status" value="3"/>
</dbReference>
<evidence type="ECO:0000256" key="1">
    <source>
        <dbReference type="ARBA" id="ARBA00004141"/>
    </source>
</evidence>
<dbReference type="PROSITE" id="PS01180">
    <property type="entry name" value="CUB"/>
    <property type="match status" value="1"/>
</dbReference>
<dbReference type="SUPFAM" id="SSF49899">
    <property type="entry name" value="Concanavalin A-like lectins/glucanases"/>
    <property type="match status" value="1"/>
</dbReference>
<dbReference type="SMART" id="SM00130">
    <property type="entry name" value="KR"/>
    <property type="match status" value="1"/>
</dbReference>
<evidence type="ECO:0000256" key="2">
    <source>
        <dbReference type="ARBA" id="ARBA00022448"/>
    </source>
</evidence>
<dbReference type="Gene3D" id="1.10.287.770">
    <property type="entry name" value="YojJ-like"/>
    <property type="match status" value="1"/>
</dbReference>
<evidence type="ECO:0000256" key="8">
    <source>
        <dbReference type="ARBA" id="ARBA00023065"/>
    </source>
</evidence>
<dbReference type="InterPro" id="IPR001873">
    <property type="entry name" value="ENaC"/>
</dbReference>
<dbReference type="InterPro" id="IPR035914">
    <property type="entry name" value="Sperma_CUB_dom_sf"/>
</dbReference>
<keyword evidence="11 14" id="KW-0739">Sodium transport</keyword>
<evidence type="ECO:0000256" key="15">
    <source>
        <dbReference type="SAM" id="Phobius"/>
    </source>
</evidence>
<reference evidence="20" key="3">
    <citation type="submission" date="2015-06" db="UniProtKB">
        <authorList>
            <consortium name="EnsemblMetazoa"/>
        </authorList>
    </citation>
    <scope>IDENTIFICATION</scope>
</reference>
<evidence type="ECO:0000256" key="7">
    <source>
        <dbReference type="ARBA" id="ARBA00023053"/>
    </source>
</evidence>
<keyword evidence="7" id="KW-0915">Sodium</keyword>
<dbReference type="InterPro" id="IPR038178">
    <property type="entry name" value="Kringle_sf"/>
</dbReference>
<dbReference type="InterPro" id="IPR000001">
    <property type="entry name" value="Kringle"/>
</dbReference>
<name>R7T7W1_CAPTE</name>
<dbReference type="InterPro" id="IPR000859">
    <property type="entry name" value="CUB_dom"/>
</dbReference>
<reference evidence="19 21" key="2">
    <citation type="journal article" date="2013" name="Nature">
        <title>Insights into bilaterian evolution from three spiralian genomes.</title>
        <authorList>
            <person name="Simakov O."/>
            <person name="Marletaz F."/>
            <person name="Cho S.J."/>
            <person name="Edsinger-Gonzales E."/>
            <person name="Havlak P."/>
            <person name="Hellsten U."/>
            <person name="Kuo D.H."/>
            <person name="Larsson T."/>
            <person name="Lv J."/>
            <person name="Arendt D."/>
            <person name="Savage R."/>
            <person name="Osoegawa K."/>
            <person name="de Jong P."/>
            <person name="Grimwood J."/>
            <person name="Chapman J.A."/>
            <person name="Shapiro H."/>
            <person name="Aerts A."/>
            <person name="Otillar R.P."/>
            <person name="Terry A.Y."/>
            <person name="Boore J.L."/>
            <person name="Grigoriev I.V."/>
            <person name="Lindberg D.R."/>
            <person name="Seaver E.C."/>
            <person name="Weisblat D.A."/>
            <person name="Putnam N.H."/>
            <person name="Rokhsar D.S."/>
        </authorList>
    </citation>
    <scope>NUCLEOTIDE SEQUENCE</scope>
    <source>
        <strain evidence="19 21">I ESC-2004</strain>
    </source>
</reference>
<dbReference type="Proteomes" id="UP000014760">
    <property type="component" value="Unassembled WGS sequence"/>
</dbReference>
<dbReference type="InterPro" id="IPR013806">
    <property type="entry name" value="Kringle-like"/>
</dbReference>
<evidence type="ECO:0000256" key="14">
    <source>
        <dbReference type="RuleBase" id="RU000679"/>
    </source>
</evidence>
<dbReference type="InterPro" id="IPR023415">
    <property type="entry name" value="LDLR_class-A_CS"/>
</dbReference>
<keyword evidence="3 14" id="KW-0894">Sodium channel</keyword>
<evidence type="ECO:0000259" key="18">
    <source>
        <dbReference type="PROSITE" id="PS50070"/>
    </source>
</evidence>
<keyword evidence="5 14" id="KW-0812">Transmembrane</keyword>
<dbReference type="SMART" id="SM00137">
    <property type="entry name" value="MAM"/>
    <property type="match status" value="1"/>
</dbReference>
<evidence type="ECO:0000259" key="17">
    <source>
        <dbReference type="PROSITE" id="PS50060"/>
    </source>
</evidence>
<gene>
    <name evidence="19" type="ORF">CAPTEDRAFT_203649</name>
</gene>
<dbReference type="InterPro" id="IPR002172">
    <property type="entry name" value="LDrepeatLR_classA_rpt"/>
</dbReference>
<dbReference type="Gene3D" id="2.60.120.290">
    <property type="entry name" value="Spermadhesin, CUB domain"/>
    <property type="match status" value="1"/>
</dbReference>
<feature type="domain" description="CUB" evidence="16">
    <location>
        <begin position="711"/>
        <end position="817"/>
    </location>
</feature>
<keyword evidence="21" id="KW-1185">Reference proteome</keyword>
<dbReference type="EMBL" id="KB311315">
    <property type="protein sequence ID" value="ELT89533.1"/>
    <property type="molecule type" value="Genomic_DNA"/>
</dbReference>
<evidence type="ECO:0000313" key="21">
    <source>
        <dbReference type="Proteomes" id="UP000014760"/>
    </source>
</evidence>
<dbReference type="SUPFAM" id="SSF49854">
    <property type="entry name" value="Spermadhesin, CUB domain"/>
    <property type="match status" value="1"/>
</dbReference>
<keyword evidence="2 14" id="KW-0813">Transport</keyword>
<keyword evidence="10 13" id="KW-1015">Disulfide bond</keyword>
<proteinExistence type="inferred from homology"/>
<comment type="subcellular location">
    <subcellularLocation>
        <location evidence="1">Membrane</location>
        <topology evidence="1">Multi-pass membrane protein</topology>
    </subcellularLocation>
</comment>
<dbReference type="InterPro" id="IPR000998">
    <property type="entry name" value="MAM_dom"/>
</dbReference>
<evidence type="ECO:0000256" key="9">
    <source>
        <dbReference type="ARBA" id="ARBA00023136"/>
    </source>
</evidence>
<evidence type="ECO:0000256" key="4">
    <source>
        <dbReference type="ARBA" id="ARBA00022572"/>
    </source>
</evidence>
<sequence>MEPRRGKEKVIGAFRNYSENATVHGLSYVFADSAAIPRRLTWIISVLLSASTLILLIVTRLTFFYTHPADISLVNKYVPKLEFPQVIICNQDPFRMTSLVKNGLHDVVTMTYTNSTKGPTSWHATGDACADFFELRLDVCEREIQSTKVIAEILNVTLDVCQQICVDVYSIECSSVQYTMWETSCRILSFSPGRTSMGPQQKCPGQLYRRIRCITFDYIHCDFEESSLISFGPHCPVRNSPLQRESWLVQSGFDHTLNIQQSGMGGQFMSIITSSLRGGFSTRLLTPWMETKDKCLRFFYQFVGDSVSTLTTSVINENNDPRLEMELHGSESRQWKIFFTDLPSGIHLIRITGTRGSIGSSGIRIDDLEVSSCDEIADRGCLEFPDGLEFIGHVDVTASGLPCMTWTDAMDIHVEWRQRIHLLDGDKAGNKCRNPNGDPNGPWCFVNESRVAEQCNVPFCSCRPGYFKCLSSNICLPGKTTCNSYNECLEDFSDEIAVCEHRNITCSFDDEFKCGYTEVTSTSNSISWKREKDESGESHIMRLSRGYLSKGESATIISPTEYFPSATVITISVLTSFVDFNRLGSFLIKTHSLDTVIAYWIRESHADFRSIEVCMPSGWGFLSLTGVWGIMSDPMVMFTDIKVTEKTCNALLAKEITVFSAEYFYNVLNGSGLEVVDEISDSKALQWRATHRGIVLGAEGLVPRYLREFNCGGVHTSLVGWLSSPGFPEDYDLNLMCIQFIQVPTDGVLQIRFLSLDVDCDDNLQVIDARSGVEFKYCNANSTEDLFLSTDLVQVNFFSQFDSQLSNIGFLIEYRFHSFSQVPDALEVVYLGEDNQKEYSSSLVLKNDLSGEESNVNCLSFGVYFKGHLRVALSSNVWIPNDNRVIFEADESNGLTWTPIAIEIPLDDLQRYFVFTITGRTAFTEIAMALTDTQLKAGHCQSETHCPTEKTLDIALVLDRTQMYNSMQAAPIEVVVNSLLPLWSSTRVALVSIQNTKAVLHYHFNDVVDPSTLMATLIELIQSVPGDISASSGVHPKLAPSRDFHITAFGRGYEAVMSEIFTPKNGDRPQAPNAMLLFGPNAYFDFIQVFNLAYRGILPMFLAGFNKEYADTKDRDYDNMGLSSEYDTSKRNIKKVNYVKGNQRGQLYRYLVNGSLESLYACEENGMAVLFTTDKQKSSKIISPPLTIRQPSCLVLHLGISTRNSSIWSNAVVSIGSSHTENEISWGSISGTGNYVVLLALPLGQYELVIKAVGINTHVQVFDLNVQSNSSCLQLPDPTYSVFSGICFLFTDDDISNWHGTHLLADHATIDCVDICRQMGFMYAAQYDSRCFCNDLLPNITPDNSYHNCSTNVEVFKIKTAKRTLLSMDCPEFDDVVIAVDMKLESSSRNVLFKFIKSILHISKRVSILSNDNESFSILQQLASHEDRISIRIEDNLANTLLLFVEALDNMSSLHLYKASAHNPSDMLLSCTWDGAPCNPSYLQEVMTDIGHCMAFNVNPDNPINASQPGAENGLRVVLNTERYQQATGISADAGIKVMISQQGDVPRLKQLGIMVASGAHALISLSHSTMSLLEPPHGTCGKFPLEFYPDEEYTYDKCKSNCETIVMQEVKNTFVVHCSISTYCINESGNSPICDITSMLTCGLKVDERKDRDVVCPDCVGACFPTFYQPFFSYSNLGSSLREILDTEEMQASFRDVISLNQRVDPRLMNEFMDLLIRAQGGYADIVSYLQIAIVDPVTSQFKQIERSIDEFADIGESDMKRLFKDVDQLILIYEVRKKHMLDAVAFAYEDVIEALDKFFALESTNPGTKQKLQELRSLYHDALDKCQFAMKMALRDRDEDLSSVVRAAFDDLFTDLGILFFPGKMIAQDLNREKCENATEEAVTILVCFRNMLELTSIEPDYDYYEFGLFYFTSSEPYGIGRYDLCSQYPHIEVPSKLDTDENDFDRRVFTRMLHELRKQYAIIKGCLYEYETFLEMVSHKMSLKQMMPRYTYSTTNEFTSALGQMTEKTQVMTSTVRAFMEDTLSAQDTASQMVSAMTDVNQVLRDMNEKLYQRTIQPMQTAIRDFEEKAYDFYYNQLLTNSVKLMTYTPAQKKNVSLKIESMPLWRGPIPQLQSDHVVGFQYAHGQVGASIQLDPWAFLAQEAREQTAFFVKVFCGDLLDAITQIKLQLDDLELNVTSVLTSQLGDYVTRLENAAEIDDNFIGRNILMIDVYFNELNTQVTSQSRSYPIESFLSEVGGYMGLLLGCSILSLIEILDHLFLCCCHKRKTTDDVIQVQSPAENIKDP</sequence>
<dbReference type="Gene3D" id="2.40.20.10">
    <property type="entry name" value="Plasminogen Kringle 4"/>
    <property type="match status" value="1"/>
</dbReference>
<evidence type="ECO:0000256" key="6">
    <source>
        <dbReference type="ARBA" id="ARBA00022989"/>
    </source>
</evidence>
<evidence type="ECO:0000256" key="13">
    <source>
        <dbReference type="PROSITE-ProRule" id="PRU00121"/>
    </source>
</evidence>
<dbReference type="EnsemblMetazoa" id="CapteT203649">
    <property type="protein sequence ID" value="CapteP203649"/>
    <property type="gene ID" value="CapteG203649"/>
</dbReference>
<dbReference type="SMART" id="SM00192">
    <property type="entry name" value="LDLa"/>
    <property type="match status" value="1"/>
</dbReference>
<protein>
    <recommendedName>
        <fullName evidence="22">Kringle domain-containing protein</fullName>
    </recommendedName>
</protein>
<dbReference type="InterPro" id="IPR013320">
    <property type="entry name" value="ConA-like_dom_sf"/>
</dbReference>
<feature type="transmembrane region" description="Helical" evidence="15">
    <location>
        <begin position="40"/>
        <end position="65"/>
    </location>
</feature>
<dbReference type="Gene3D" id="2.60.470.10">
    <property type="entry name" value="Acid-sensing ion channels like domains"/>
    <property type="match status" value="1"/>
</dbReference>
<dbReference type="SUPFAM" id="SSF57440">
    <property type="entry name" value="Kringle-like"/>
    <property type="match status" value="1"/>
</dbReference>
<feature type="domain" description="Kringle" evidence="18">
    <location>
        <begin position="386"/>
        <end position="460"/>
    </location>
</feature>
<dbReference type="PROSITE" id="PS50070">
    <property type="entry name" value="KRINGLE_2"/>
    <property type="match status" value="1"/>
</dbReference>
<comment type="caution">
    <text evidence="13">Lacks conserved residue(s) required for the propagation of feature annotation.</text>
</comment>
<evidence type="ECO:0000256" key="11">
    <source>
        <dbReference type="ARBA" id="ARBA00023201"/>
    </source>
</evidence>
<dbReference type="PANTHER" id="PTHR11690">
    <property type="entry name" value="AMILORIDE-SENSITIVE SODIUM CHANNEL-RELATED"/>
    <property type="match status" value="1"/>
</dbReference>
<dbReference type="GO" id="GO:0005886">
    <property type="term" value="C:plasma membrane"/>
    <property type="evidence" value="ECO:0007669"/>
    <property type="project" value="TreeGrafter"/>
</dbReference>
<dbReference type="OrthoDB" id="6502088at2759"/>
<evidence type="ECO:0008006" key="22">
    <source>
        <dbReference type="Google" id="ProtNLM"/>
    </source>
</evidence>
<dbReference type="CDD" id="cd00041">
    <property type="entry name" value="CUB"/>
    <property type="match status" value="1"/>
</dbReference>
<dbReference type="Pfam" id="PF00629">
    <property type="entry name" value="MAM"/>
    <property type="match status" value="1"/>
</dbReference>
<evidence type="ECO:0000256" key="3">
    <source>
        <dbReference type="ARBA" id="ARBA00022461"/>
    </source>
</evidence>
<dbReference type="Gene3D" id="2.60.120.200">
    <property type="match status" value="1"/>
</dbReference>
<evidence type="ECO:0000256" key="10">
    <source>
        <dbReference type="ARBA" id="ARBA00023157"/>
    </source>
</evidence>
<dbReference type="PROSITE" id="PS01209">
    <property type="entry name" value="LDLRA_1"/>
    <property type="match status" value="1"/>
</dbReference>
<evidence type="ECO:0000313" key="20">
    <source>
        <dbReference type="EnsemblMetazoa" id="CapteP203649"/>
    </source>
</evidence>
<accession>R7T7W1</accession>
<feature type="domain" description="MAM" evidence="17">
    <location>
        <begin position="219"/>
        <end position="375"/>
    </location>
</feature>
<evidence type="ECO:0000256" key="5">
    <source>
        <dbReference type="ARBA" id="ARBA00022692"/>
    </source>
</evidence>
<evidence type="ECO:0000259" key="16">
    <source>
        <dbReference type="PROSITE" id="PS01180"/>
    </source>
</evidence>